<dbReference type="AlphaFoldDB" id="A0A212TNK2"/>
<feature type="binding site" evidence="6">
    <location>
        <position position="300"/>
    </location>
    <ligand>
        <name>Ca(2+)</name>
        <dbReference type="ChEBI" id="CHEBI:29108"/>
    </ligand>
</feature>
<evidence type="ECO:0000313" key="7">
    <source>
        <dbReference type="EMBL" id="SNC67617.1"/>
    </source>
</evidence>
<dbReference type="InterPro" id="IPR014395">
    <property type="entry name" value="Pen/GL7ACA/AHL_acylase"/>
</dbReference>
<comment type="cofactor">
    <cofactor evidence="6">
        <name>Ca(2+)</name>
        <dbReference type="ChEBI" id="CHEBI:29108"/>
    </cofactor>
    <text evidence="6">Binds 1 Ca(2+) ion per dimer.</text>
</comment>
<dbReference type="Gene3D" id="2.30.120.10">
    <property type="match status" value="1"/>
</dbReference>
<dbReference type="InterPro" id="IPR029055">
    <property type="entry name" value="Ntn_hydrolases_N"/>
</dbReference>
<keyword evidence="6" id="KW-0479">Metal-binding</keyword>
<keyword evidence="6" id="KW-0106">Calcium</keyword>
<dbReference type="EMBL" id="FYEW01000001">
    <property type="protein sequence ID" value="SNC67617.1"/>
    <property type="molecule type" value="Genomic_DNA"/>
</dbReference>
<keyword evidence="3" id="KW-0378">Hydrolase</keyword>
<dbReference type="Gene3D" id="3.60.20.10">
    <property type="entry name" value="Glutamine Phosphoribosylpyrophosphate, subunit 1, domain 1"/>
    <property type="match status" value="1"/>
</dbReference>
<feature type="binding site" evidence="6">
    <location>
        <position position="303"/>
    </location>
    <ligand>
        <name>Ca(2+)</name>
        <dbReference type="ChEBI" id="CHEBI:29108"/>
    </ligand>
</feature>
<keyword evidence="4" id="KW-0865">Zymogen</keyword>
<dbReference type="Gene3D" id="1.10.1400.10">
    <property type="match status" value="1"/>
</dbReference>
<evidence type="ECO:0000256" key="2">
    <source>
        <dbReference type="ARBA" id="ARBA00022729"/>
    </source>
</evidence>
<dbReference type="GO" id="GO:0016811">
    <property type="term" value="F:hydrolase activity, acting on carbon-nitrogen (but not peptide) bonds, in linear amides"/>
    <property type="evidence" value="ECO:0007669"/>
    <property type="project" value="InterPro"/>
</dbReference>
<proteinExistence type="inferred from homology"/>
<dbReference type="PANTHER" id="PTHR34218:SF3">
    <property type="entry name" value="ACYL-HOMOSERINE LACTONE ACYLASE PVDQ"/>
    <property type="match status" value="1"/>
</dbReference>
<dbReference type="PANTHER" id="PTHR34218">
    <property type="entry name" value="PEPTIDASE S45 PENICILLIN AMIDASE"/>
    <property type="match status" value="1"/>
</dbReference>
<evidence type="ECO:0000313" key="8">
    <source>
        <dbReference type="Proteomes" id="UP000198131"/>
    </source>
</evidence>
<dbReference type="SUPFAM" id="SSF56235">
    <property type="entry name" value="N-terminal nucleophile aminohydrolases (Ntn hydrolases)"/>
    <property type="match status" value="1"/>
</dbReference>
<gene>
    <name evidence="7" type="ORF">SAMN06265337_2013</name>
</gene>
<accession>A0A212TNK2</accession>
<evidence type="ECO:0000256" key="6">
    <source>
        <dbReference type="PIRSR" id="PIRSR001227-2"/>
    </source>
</evidence>
<sequence>MSGIEDIGGKLAFQSQQVQRAAHPIPIHCSMRAFLPLGLLLMAVTGAQAQAFTSAEIARWQQQAKQVTITRDTWGVPHVQGKTDADAVFGLLYAQCEDDFPRVETNYLDAIGRLAEVEGESAIYHDLRARLFMDSTQAISLYQKSPAWMKQLLNAFADGTNYYLYSHPTVQPKLLRRFQPWMPLMFSEGSIGGNISVVPLERLKNFYANRKSTSWQRPDFEKAEREPVGSNGFAIAPAKSASGHALLLINPHTSFYFRPEVQVTSEAGLNAYGAVTWGQFFVYQGFNQNCGWMHTSSQADSMDEYLETVEQKDGKYYYRYGKKLRPMQATTMSIPYLRDGKIARKDFITYRTHHGPVVGQQADDKWVTVRMMDTPLEALEQSYLRTKATDYASFQKTLKLNGNASNNTVFADSKGTIAYWHGNFMPRRDPQFDWSQPVDGSNPKTDWKGLHKPEEIVQVMNPASGFIQNCNSTPYTVSGPSSPDKAKYPAYMAPDAENYRGINAVRVLSRKPVFTLDTLIAAAKDPYLAGFEELLPALAKDFQYVLDSTNPPQGEVVEAMKILQAWDKRYSKTSVAQTLATYWGERILRLARPRVPANQVLDYISLIKFTIANTTPQEKVAALQETLDELTRDFGTWKKPWGDINRFQRLTGNIQEAYDDQKPSLPVAFTSSAWGSLAAFGSRTFPGTKKRYGYVGNSFIAVVEFGPRIKARSVLAGGNSNQPTSPHFTDQAGLYVEENFKDVLFYPEDVKQHAERTYSPGQ</sequence>
<dbReference type="PIRSF" id="PIRSF001227">
    <property type="entry name" value="Pen_acylase"/>
    <property type="match status" value="1"/>
</dbReference>
<evidence type="ECO:0000256" key="4">
    <source>
        <dbReference type="ARBA" id="ARBA00023145"/>
    </source>
</evidence>
<evidence type="ECO:0000256" key="3">
    <source>
        <dbReference type="ARBA" id="ARBA00022801"/>
    </source>
</evidence>
<dbReference type="Pfam" id="PF01804">
    <property type="entry name" value="Penicil_amidase"/>
    <property type="match status" value="1"/>
</dbReference>
<feature type="active site" description="Nucleophile" evidence="5">
    <location>
        <position position="230"/>
    </location>
</feature>
<organism evidence="7 8">
    <name type="scientific">Hymenobacter gelipurpurascens</name>
    <dbReference type="NCBI Taxonomy" id="89968"/>
    <lineage>
        <taxon>Bacteria</taxon>
        <taxon>Pseudomonadati</taxon>
        <taxon>Bacteroidota</taxon>
        <taxon>Cytophagia</taxon>
        <taxon>Cytophagales</taxon>
        <taxon>Hymenobacteraceae</taxon>
        <taxon>Hymenobacter</taxon>
    </lineage>
</organism>
<dbReference type="InterPro" id="IPR043147">
    <property type="entry name" value="Penicillin_amidase_A-knob"/>
</dbReference>
<name>A0A212TNK2_9BACT</name>
<keyword evidence="2" id="KW-0732">Signal</keyword>
<evidence type="ECO:0000256" key="1">
    <source>
        <dbReference type="ARBA" id="ARBA00006586"/>
    </source>
</evidence>
<reference evidence="8" key="1">
    <citation type="submission" date="2017-06" db="EMBL/GenBank/DDBJ databases">
        <authorList>
            <person name="Varghese N."/>
            <person name="Submissions S."/>
        </authorList>
    </citation>
    <scope>NUCLEOTIDE SEQUENCE [LARGE SCALE GENOMIC DNA]</scope>
    <source>
        <strain evidence="8">DSM 11116</strain>
    </source>
</reference>
<dbReference type="InterPro" id="IPR002692">
    <property type="entry name" value="S45"/>
</dbReference>
<keyword evidence="8" id="KW-1185">Reference proteome</keyword>
<dbReference type="InterPro" id="IPR023343">
    <property type="entry name" value="Penicillin_amidase_dom1"/>
</dbReference>
<dbReference type="Gene3D" id="1.10.439.10">
    <property type="entry name" value="Penicillin Amidohydrolase, domain 1"/>
    <property type="match status" value="1"/>
</dbReference>
<dbReference type="InterPro" id="IPR043146">
    <property type="entry name" value="Penicillin_amidase_N_B-knob"/>
</dbReference>
<protein>
    <submittedName>
        <fullName evidence="7">Acyl-homoserine lactone (AHL) acylase PvdQ</fullName>
    </submittedName>
</protein>
<dbReference type="Proteomes" id="UP000198131">
    <property type="component" value="Unassembled WGS sequence"/>
</dbReference>
<dbReference type="GO" id="GO:0046872">
    <property type="term" value="F:metal ion binding"/>
    <property type="evidence" value="ECO:0007669"/>
    <property type="project" value="UniProtKB-KW"/>
</dbReference>
<evidence type="ECO:0000256" key="5">
    <source>
        <dbReference type="PIRSR" id="PIRSR001227-1"/>
    </source>
</evidence>
<comment type="similarity">
    <text evidence="1">Belongs to the peptidase S45 family.</text>
</comment>
<dbReference type="GO" id="GO:0017000">
    <property type="term" value="P:antibiotic biosynthetic process"/>
    <property type="evidence" value="ECO:0007669"/>
    <property type="project" value="InterPro"/>
</dbReference>